<dbReference type="InterPro" id="IPR036259">
    <property type="entry name" value="MFS_trans_sf"/>
</dbReference>
<gene>
    <name evidence="4" type="ORF">THSYN_24345</name>
</gene>
<keyword evidence="1" id="KW-0813">Transport</keyword>
<proteinExistence type="predicted"/>
<dbReference type="OrthoDB" id="9775268at2"/>
<accession>A0A2K8UE32</accession>
<protein>
    <submittedName>
        <fullName evidence="4">Uncharacterized protein</fullName>
    </submittedName>
</protein>
<evidence type="ECO:0000256" key="3">
    <source>
        <dbReference type="SAM" id="Phobius"/>
    </source>
</evidence>
<evidence type="ECO:0000313" key="5">
    <source>
        <dbReference type="Proteomes" id="UP000232638"/>
    </source>
</evidence>
<organism evidence="4 5">
    <name type="scientific">Candidatus Thiodictyon syntrophicum</name>
    <dbReference type="NCBI Taxonomy" id="1166950"/>
    <lineage>
        <taxon>Bacteria</taxon>
        <taxon>Pseudomonadati</taxon>
        <taxon>Pseudomonadota</taxon>
        <taxon>Gammaproteobacteria</taxon>
        <taxon>Chromatiales</taxon>
        <taxon>Chromatiaceae</taxon>
        <taxon>Thiodictyon</taxon>
    </lineage>
</organism>
<feature type="transmembrane region" description="Helical" evidence="3">
    <location>
        <begin position="20"/>
        <end position="38"/>
    </location>
</feature>
<reference evidence="4 5" key="1">
    <citation type="submission" date="2017-03" db="EMBL/GenBank/DDBJ databases">
        <title>Complete genome sequence of Candidatus 'Thiodictyon syntrophicum' sp. nov. strain Cad16T, a photolithoautotroph purple sulfur bacterium isolated from an alpine meromictic lake.</title>
        <authorList>
            <person name="Luedin S.M."/>
            <person name="Pothier J.F."/>
            <person name="Danza F."/>
            <person name="Storelli N."/>
            <person name="Wittwer M."/>
            <person name="Tonolla M."/>
        </authorList>
    </citation>
    <scope>NUCLEOTIDE SEQUENCE [LARGE SCALE GENOMIC DNA]</scope>
    <source>
        <strain evidence="4 5">Cad16T</strain>
    </source>
</reference>
<dbReference type="SUPFAM" id="SSF103473">
    <property type="entry name" value="MFS general substrate transporter"/>
    <property type="match status" value="1"/>
</dbReference>
<dbReference type="KEGG" id="tsy:THSYN_24345"/>
<feature type="transmembrane region" description="Helical" evidence="3">
    <location>
        <begin position="44"/>
        <end position="70"/>
    </location>
</feature>
<dbReference type="EMBL" id="CP020370">
    <property type="protein sequence ID" value="AUB83775.1"/>
    <property type="molecule type" value="Genomic_DNA"/>
</dbReference>
<keyword evidence="3" id="KW-0812">Transmembrane</keyword>
<keyword evidence="3" id="KW-1133">Transmembrane helix</keyword>
<name>A0A2K8UE32_9GAMM</name>
<keyword evidence="3" id="KW-0472">Membrane</keyword>
<sequence length="84" mass="8468">MLGALLLPRVQPRLGPDGTVAADSLLTALVLAAFSLIADPYAAAAAASLLAGVSWIFVLSSLQVAAQLALPNWVRARGLSLGGS</sequence>
<keyword evidence="5" id="KW-1185">Reference proteome</keyword>
<dbReference type="Pfam" id="PF05977">
    <property type="entry name" value="MFS_3"/>
    <property type="match status" value="1"/>
</dbReference>
<keyword evidence="2" id="KW-1003">Cell membrane</keyword>
<evidence type="ECO:0000256" key="1">
    <source>
        <dbReference type="ARBA" id="ARBA00022448"/>
    </source>
</evidence>
<dbReference type="Proteomes" id="UP000232638">
    <property type="component" value="Chromosome"/>
</dbReference>
<dbReference type="InterPro" id="IPR010290">
    <property type="entry name" value="TM_effector"/>
</dbReference>
<dbReference type="AlphaFoldDB" id="A0A2K8UE32"/>
<evidence type="ECO:0000256" key="2">
    <source>
        <dbReference type="ARBA" id="ARBA00022475"/>
    </source>
</evidence>
<dbReference type="RefSeq" id="WP_100921453.1">
    <property type="nucleotide sequence ID" value="NZ_CP020370.1"/>
</dbReference>
<evidence type="ECO:0000313" key="4">
    <source>
        <dbReference type="EMBL" id="AUB83775.1"/>
    </source>
</evidence>